<reference evidence="1" key="1">
    <citation type="submission" date="2021-01" db="EMBL/GenBank/DDBJ databases">
        <authorList>
            <consortium name="Genoscope - CEA"/>
            <person name="William W."/>
        </authorList>
    </citation>
    <scope>NUCLEOTIDE SEQUENCE</scope>
</reference>
<protein>
    <submittedName>
        <fullName evidence="1">Uncharacterized protein</fullName>
    </submittedName>
</protein>
<dbReference type="AlphaFoldDB" id="A0A8S1L8F5"/>
<name>A0A8S1L8F5_9CILI</name>
<dbReference type="PANTHER" id="PTHR33706">
    <property type="entry name" value="MORN VARIANT REPEAT PROTEIN"/>
    <property type="match status" value="1"/>
</dbReference>
<dbReference type="OrthoDB" id="316821at2759"/>
<sequence>MNCCIDHPQKEYSLICIAQHYCQRKLCQECQHDHGIDSKQLVSINKFQNKLKKRMEKFNLNTQINYNNYNVLHQNLKSLIVQTEEMIKNMCQNITQSINNIFKILEQEDQQYHILLNSFDNLLELSYIDLNKLVEILNDKTLEKWNDQKEQNINQLRKAQLWLQIELESFLKRFNQDLMKDIESLIKVEKKVESIEEYYWQEGIIEHEFWEYSNNYGDKIPVKQKFTITKTKDKEIIYTYPGINQRIDQIKELCLKKPEILHNIDQIRHLQWIGEYGNNNKKVGKWIAIWKGLQLFGVGGLYSDDGKKQGRWKELIPNFCDEAQIFESGEYLNDERNGIWKYIYSSTEIGGGLYLENGKKNGLWIELSDNFWNLSQVTYQGEYEQDKKFGKWIIKYHNELIGQGQFLNNGLKNGDWVEQAPNFYCDCQVTYNGIYKKGKKIAKWDINYRYNSDQPFEQIGGGIYDDHSLKTGKWIELSEKFQKQLLLISIIIILVKNNQFILDTIILERNMENGRKWRDINLL</sequence>
<keyword evidence="2" id="KW-1185">Reference proteome</keyword>
<accession>A0A8S1L8F5</accession>
<evidence type="ECO:0000313" key="1">
    <source>
        <dbReference type="EMBL" id="CAD8061922.1"/>
    </source>
</evidence>
<evidence type="ECO:0000313" key="2">
    <source>
        <dbReference type="Proteomes" id="UP000692954"/>
    </source>
</evidence>
<dbReference type="PANTHER" id="PTHR33706:SF1">
    <property type="entry name" value="TPR REPEAT PROTEIN"/>
    <property type="match status" value="1"/>
</dbReference>
<comment type="caution">
    <text evidence="1">The sequence shown here is derived from an EMBL/GenBank/DDBJ whole genome shotgun (WGS) entry which is preliminary data.</text>
</comment>
<dbReference type="EMBL" id="CAJJDN010000016">
    <property type="protein sequence ID" value="CAD8061922.1"/>
    <property type="molecule type" value="Genomic_DNA"/>
</dbReference>
<proteinExistence type="predicted"/>
<dbReference type="Proteomes" id="UP000692954">
    <property type="component" value="Unassembled WGS sequence"/>
</dbReference>
<gene>
    <name evidence="1" type="ORF">PSON_ATCC_30995.1.T0160050</name>
</gene>
<organism evidence="1 2">
    <name type="scientific">Paramecium sonneborni</name>
    <dbReference type="NCBI Taxonomy" id="65129"/>
    <lineage>
        <taxon>Eukaryota</taxon>
        <taxon>Sar</taxon>
        <taxon>Alveolata</taxon>
        <taxon>Ciliophora</taxon>
        <taxon>Intramacronucleata</taxon>
        <taxon>Oligohymenophorea</taxon>
        <taxon>Peniculida</taxon>
        <taxon>Parameciidae</taxon>
        <taxon>Paramecium</taxon>
    </lineage>
</organism>